<dbReference type="Proteomes" id="UP000295611">
    <property type="component" value="Unassembled WGS sequence"/>
</dbReference>
<proteinExistence type="predicted"/>
<dbReference type="EMBL" id="SNZP01000010">
    <property type="protein sequence ID" value="TDR76583.1"/>
    <property type="molecule type" value="Genomic_DNA"/>
</dbReference>
<keyword evidence="2" id="KW-1185">Reference proteome</keyword>
<dbReference type="Pfam" id="PF08988">
    <property type="entry name" value="T3SS_needle_E"/>
    <property type="match status" value="1"/>
</dbReference>
<dbReference type="RefSeq" id="WP_133681746.1">
    <property type="nucleotide sequence ID" value="NZ_SNZP01000010.1"/>
</dbReference>
<dbReference type="AlphaFoldDB" id="A0A4R7B3I8"/>
<name>A0A4R7B3I8_9NEIS</name>
<evidence type="ECO:0000313" key="2">
    <source>
        <dbReference type="Proteomes" id="UP000295611"/>
    </source>
</evidence>
<dbReference type="Gene3D" id="1.20.5.420">
    <property type="entry name" value="Immunoglobulin FC, subunit C"/>
    <property type="match status" value="1"/>
</dbReference>
<sequence>MLTLTALEDQLAADLHGRWRTRCLALLRDLAEACGRRLREPLPAAEFAVLTRRRAACLAAMAVIEIVWARQHEFRC</sequence>
<evidence type="ECO:0000313" key="1">
    <source>
        <dbReference type="EMBL" id="TDR76583.1"/>
    </source>
</evidence>
<dbReference type="InterPro" id="IPR012671">
    <property type="entry name" value="T3SS_PscE/YscE"/>
</dbReference>
<protein>
    <submittedName>
        <fullName evidence="1">Type III secretion system (T3SS) needle YscE family protein</fullName>
    </submittedName>
</protein>
<accession>A0A4R7B3I8</accession>
<comment type="caution">
    <text evidence="1">The sequence shown here is derived from an EMBL/GenBank/DDBJ whole genome shotgun (WGS) entry which is preliminary data.</text>
</comment>
<gene>
    <name evidence="1" type="ORF">DFP86_1108</name>
</gene>
<organism evidence="1 2">
    <name type="scientific">Paludibacterium purpuratum</name>
    <dbReference type="NCBI Taxonomy" id="1144873"/>
    <lineage>
        <taxon>Bacteria</taxon>
        <taxon>Pseudomonadati</taxon>
        <taxon>Pseudomonadota</taxon>
        <taxon>Betaproteobacteria</taxon>
        <taxon>Neisseriales</taxon>
        <taxon>Chromobacteriaceae</taxon>
        <taxon>Paludibacterium</taxon>
    </lineage>
</organism>
<reference evidence="1 2" key="1">
    <citation type="submission" date="2019-03" db="EMBL/GenBank/DDBJ databases">
        <title>Genomic Encyclopedia of Type Strains, Phase III (KMG-III): the genomes of soil and plant-associated and newly described type strains.</title>
        <authorList>
            <person name="Whitman W."/>
        </authorList>
    </citation>
    <scope>NUCLEOTIDE SEQUENCE [LARGE SCALE GENOMIC DNA]</scope>
    <source>
        <strain evidence="1 2">CECT 8976</strain>
    </source>
</reference>